<organism evidence="1 2">
    <name type="scientific">Cotesia congregata</name>
    <name type="common">Parasitoid wasp</name>
    <name type="synonym">Apanteles congregatus</name>
    <dbReference type="NCBI Taxonomy" id="51543"/>
    <lineage>
        <taxon>Eukaryota</taxon>
        <taxon>Metazoa</taxon>
        <taxon>Ecdysozoa</taxon>
        <taxon>Arthropoda</taxon>
        <taxon>Hexapoda</taxon>
        <taxon>Insecta</taxon>
        <taxon>Pterygota</taxon>
        <taxon>Neoptera</taxon>
        <taxon>Endopterygota</taxon>
        <taxon>Hymenoptera</taxon>
        <taxon>Apocrita</taxon>
        <taxon>Ichneumonoidea</taxon>
        <taxon>Braconidae</taxon>
        <taxon>Microgastrinae</taxon>
        <taxon>Cotesia</taxon>
    </lineage>
</organism>
<evidence type="ECO:0000313" key="1">
    <source>
        <dbReference type="EMBL" id="CAG5106870.1"/>
    </source>
</evidence>
<dbReference type="AlphaFoldDB" id="A0A8J2MS42"/>
<reference evidence="1" key="1">
    <citation type="submission" date="2021-04" db="EMBL/GenBank/DDBJ databases">
        <authorList>
            <person name="Chebbi M.A.C M."/>
        </authorList>
    </citation>
    <scope>NUCLEOTIDE SEQUENCE</scope>
</reference>
<feature type="non-terminal residue" evidence="1">
    <location>
        <position position="1"/>
    </location>
</feature>
<sequence length="145" mass="16204">YSNIFISLASFLEIQYSWKYKLTISIIITRRFSEFGIMLPCKDSPYDASVCTACIVHLRHQIELCSVERAKKNANRTTLTGACVCSGQKKKETIGALERRIGKYAGKIHASDLDYIFPLDFLDTPCFPSESIGGGEKWPPSATTL</sequence>
<dbReference type="Proteomes" id="UP000786811">
    <property type="component" value="Unassembled WGS sequence"/>
</dbReference>
<evidence type="ECO:0000313" key="2">
    <source>
        <dbReference type="Proteomes" id="UP000786811"/>
    </source>
</evidence>
<keyword evidence="2" id="KW-1185">Reference proteome</keyword>
<protein>
    <submittedName>
        <fullName evidence="1">Uncharacterized protein</fullName>
    </submittedName>
</protein>
<gene>
    <name evidence="1" type="ORF">HICCMSTLAB_LOCUS12476</name>
</gene>
<comment type="caution">
    <text evidence="1">The sequence shown here is derived from an EMBL/GenBank/DDBJ whole genome shotgun (WGS) entry which is preliminary data.</text>
</comment>
<proteinExistence type="predicted"/>
<name>A0A8J2MS42_COTCN</name>
<accession>A0A8J2MS42</accession>
<dbReference type="EMBL" id="CAJNRD030001124">
    <property type="protein sequence ID" value="CAG5106870.1"/>
    <property type="molecule type" value="Genomic_DNA"/>
</dbReference>